<proteinExistence type="predicted"/>
<name>A0A1I7N9K6_9HYPH</name>
<dbReference type="Proteomes" id="UP000199074">
    <property type="component" value="Unassembled WGS sequence"/>
</dbReference>
<reference evidence="2 3" key="1">
    <citation type="submission" date="2016-10" db="EMBL/GenBank/DDBJ databases">
        <authorList>
            <person name="de Groot N.N."/>
        </authorList>
    </citation>
    <scope>NUCLEOTIDE SEQUENCE [LARGE SCALE GENOMIC DNA]</scope>
    <source>
        <strain evidence="2 3">IPL20</strain>
    </source>
</reference>
<sequence length="249" mass="26790">MERENTDYWETAVDLPEGYARDDVGPAGGARSQSDPAEAASFGLYAGDGYVDQDYVVDDGAPLQTENGAQLVTEDGEPMITEEPDVISATATLSGEGNMRADLQVVRLAEVRRTAEELRAALDAVSPEVRAMVADMLRTPSNGEVPDFLVAGQAKADLDASLGLLESADENTPRAEILNAAKHVDRARVTFSRWLGGILLAVGLLAQPAYNGFMEKTFANAADMVWAHGVGQRFEEALHELKPILKQKD</sequence>
<dbReference type="EMBL" id="FPCK01000001">
    <property type="protein sequence ID" value="SFV31311.1"/>
    <property type="molecule type" value="Genomic_DNA"/>
</dbReference>
<evidence type="ECO:0000256" key="1">
    <source>
        <dbReference type="SAM" id="MobiDB-lite"/>
    </source>
</evidence>
<accession>A0A1I7N9K6</accession>
<protein>
    <submittedName>
        <fullName evidence="2">Uncharacterized protein</fullName>
    </submittedName>
</protein>
<keyword evidence="3" id="KW-1185">Reference proteome</keyword>
<gene>
    <name evidence="2" type="ORF">SAMN05216456_1300</name>
</gene>
<dbReference type="AlphaFoldDB" id="A0A1I7N9K6"/>
<feature type="region of interest" description="Disordered" evidence="1">
    <location>
        <begin position="1"/>
        <end position="36"/>
    </location>
</feature>
<organism evidence="2 3">
    <name type="scientific">Devosia crocina</name>
    <dbReference type="NCBI Taxonomy" id="429728"/>
    <lineage>
        <taxon>Bacteria</taxon>
        <taxon>Pseudomonadati</taxon>
        <taxon>Pseudomonadota</taxon>
        <taxon>Alphaproteobacteria</taxon>
        <taxon>Hyphomicrobiales</taxon>
        <taxon>Devosiaceae</taxon>
        <taxon>Devosia</taxon>
    </lineage>
</organism>
<evidence type="ECO:0000313" key="2">
    <source>
        <dbReference type="EMBL" id="SFV31311.1"/>
    </source>
</evidence>
<evidence type="ECO:0000313" key="3">
    <source>
        <dbReference type="Proteomes" id="UP000199074"/>
    </source>
</evidence>